<dbReference type="InterPro" id="IPR005025">
    <property type="entry name" value="FMN_Rdtase-like_dom"/>
</dbReference>
<proteinExistence type="predicted"/>
<evidence type="ECO:0000259" key="3">
    <source>
        <dbReference type="Pfam" id="PF03358"/>
    </source>
</evidence>
<evidence type="ECO:0000313" key="4">
    <source>
        <dbReference type="EMBL" id="SDM61635.1"/>
    </source>
</evidence>
<dbReference type="RefSeq" id="WP_092637576.1">
    <property type="nucleotide sequence ID" value="NZ_FNID01000002.1"/>
</dbReference>
<dbReference type="InterPro" id="IPR029039">
    <property type="entry name" value="Flavoprotein-like_sf"/>
</dbReference>
<dbReference type="STRING" id="258515.SAMN05192585_10275"/>
<reference evidence="4 5" key="1">
    <citation type="submission" date="2016-10" db="EMBL/GenBank/DDBJ databases">
        <authorList>
            <person name="de Groot N.N."/>
        </authorList>
    </citation>
    <scope>NUCLEOTIDE SEQUENCE [LARGE SCALE GENOMIC DNA]</scope>
    <source>
        <strain evidence="4 5">CGMCC 1.5012</strain>
    </source>
</reference>
<dbReference type="PANTHER" id="PTHR43278:SF4">
    <property type="entry name" value="NAD(P)H-DEPENDENT FMN-CONTAINING OXIDOREDUCTASE YWQN-RELATED"/>
    <property type="match status" value="1"/>
</dbReference>
<dbReference type="PANTHER" id="PTHR43278">
    <property type="entry name" value="NAD(P)H-DEPENDENT FMN-CONTAINING OXIDOREDUCTASE YWQN-RELATED"/>
    <property type="match status" value="1"/>
</dbReference>
<dbReference type="InterPro" id="IPR051796">
    <property type="entry name" value="ISF_SsuE-like"/>
</dbReference>
<dbReference type="AlphaFoldDB" id="A0A1G9UQ03"/>
<dbReference type="EMBL" id="FNID01000002">
    <property type="protein sequence ID" value="SDM61635.1"/>
    <property type="molecule type" value="Genomic_DNA"/>
</dbReference>
<evidence type="ECO:0000313" key="5">
    <source>
        <dbReference type="Proteomes" id="UP000199182"/>
    </source>
</evidence>
<sequence length="185" mass="20179">MSKNILVLTGSPRRGGNSDLMANAFIKGAEAAGHNVTKFEAAFKKLSGCRACDTCWSKGTACSIQDDFTKLAELYETSDVLVISTPLYWYSFPAQLKMCLDRMYAYYMPDCKRPLKIKECALMVCAGTEAAKDFDGIIKSYQACAEFIGWKDLGIIKVPNVNAKGDILNTDALTRAEALGSGITD</sequence>
<evidence type="ECO:0000256" key="1">
    <source>
        <dbReference type="ARBA" id="ARBA00022630"/>
    </source>
</evidence>
<gene>
    <name evidence="4" type="ORF">SAMN05192585_10275</name>
</gene>
<dbReference type="SUPFAM" id="SSF52218">
    <property type="entry name" value="Flavoproteins"/>
    <property type="match status" value="1"/>
</dbReference>
<dbReference type="Pfam" id="PF03358">
    <property type="entry name" value="FMN_red"/>
    <property type="match status" value="1"/>
</dbReference>
<keyword evidence="5" id="KW-1185">Reference proteome</keyword>
<feature type="domain" description="NADPH-dependent FMN reductase-like" evidence="3">
    <location>
        <begin position="4"/>
        <end position="129"/>
    </location>
</feature>
<dbReference type="OrthoDB" id="9805976at2"/>
<organism evidence="4 5">
    <name type="scientific">Acetanaerobacterium elongatum</name>
    <dbReference type="NCBI Taxonomy" id="258515"/>
    <lineage>
        <taxon>Bacteria</taxon>
        <taxon>Bacillati</taxon>
        <taxon>Bacillota</taxon>
        <taxon>Clostridia</taxon>
        <taxon>Eubacteriales</taxon>
        <taxon>Oscillospiraceae</taxon>
        <taxon>Acetanaerobacterium</taxon>
    </lineage>
</organism>
<dbReference type="Gene3D" id="3.40.50.360">
    <property type="match status" value="1"/>
</dbReference>
<dbReference type="GO" id="GO:0016491">
    <property type="term" value="F:oxidoreductase activity"/>
    <property type="evidence" value="ECO:0007669"/>
    <property type="project" value="InterPro"/>
</dbReference>
<evidence type="ECO:0000256" key="2">
    <source>
        <dbReference type="ARBA" id="ARBA00022643"/>
    </source>
</evidence>
<dbReference type="Proteomes" id="UP000199182">
    <property type="component" value="Unassembled WGS sequence"/>
</dbReference>
<name>A0A1G9UQ03_9FIRM</name>
<accession>A0A1G9UQ03</accession>
<protein>
    <submittedName>
        <fullName evidence="4">NADPH-dependent FMN reductase</fullName>
    </submittedName>
</protein>
<keyword evidence="1" id="KW-0285">Flavoprotein</keyword>
<keyword evidence="2" id="KW-0288">FMN</keyword>